<keyword evidence="2" id="KW-0347">Helicase</keyword>
<dbReference type="Gene3D" id="3.40.50.300">
    <property type="entry name" value="P-loop containing nucleotide triphosphate hydrolases"/>
    <property type="match status" value="1"/>
</dbReference>
<protein>
    <submittedName>
        <fullName evidence="2">UvrD/REP helicase</fullName>
    </submittedName>
</protein>
<dbReference type="GO" id="GO:0005524">
    <property type="term" value="F:ATP binding"/>
    <property type="evidence" value="ECO:0007669"/>
    <property type="project" value="InterPro"/>
</dbReference>
<gene>
    <name evidence="2" type="ORF">Lbru_0786</name>
</gene>
<dbReference type="OrthoDB" id="5651885at2"/>
<feature type="compositionally biased region" description="Polar residues" evidence="1">
    <location>
        <begin position="677"/>
        <end position="690"/>
    </location>
</feature>
<dbReference type="AlphaFoldDB" id="A0A0W0SSN9"/>
<evidence type="ECO:0000256" key="1">
    <source>
        <dbReference type="SAM" id="MobiDB-lite"/>
    </source>
</evidence>
<dbReference type="GO" id="GO:0003677">
    <property type="term" value="F:DNA binding"/>
    <property type="evidence" value="ECO:0007669"/>
    <property type="project" value="InterPro"/>
</dbReference>
<dbReference type="InterPro" id="IPR027417">
    <property type="entry name" value="P-loop_NTPase"/>
</dbReference>
<dbReference type="PATRIC" id="fig|29422.6.peg.820"/>
<keyword evidence="2" id="KW-0067">ATP-binding</keyword>
<accession>A0A0W0SSN9</accession>
<dbReference type="GO" id="GO:0043138">
    <property type="term" value="F:3'-5' DNA helicase activity"/>
    <property type="evidence" value="ECO:0007669"/>
    <property type="project" value="TreeGrafter"/>
</dbReference>
<organism evidence="2 3">
    <name type="scientific">Legionella brunensis</name>
    <dbReference type="NCBI Taxonomy" id="29422"/>
    <lineage>
        <taxon>Bacteria</taxon>
        <taxon>Pseudomonadati</taxon>
        <taxon>Pseudomonadota</taxon>
        <taxon>Gammaproteobacteria</taxon>
        <taxon>Legionellales</taxon>
        <taxon>Legionellaceae</taxon>
        <taxon>Legionella</taxon>
    </lineage>
</organism>
<dbReference type="EMBL" id="LNXV01000005">
    <property type="protein sequence ID" value="KTC86292.1"/>
    <property type="molecule type" value="Genomic_DNA"/>
</dbReference>
<dbReference type="InterPro" id="IPR000212">
    <property type="entry name" value="DNA_helicase_UvrD/REP"/>
</dbReference>
<evidence type="ECO:0000313" key="3">
    <source>
        <dbReference type="Proteomes" id="UP000054742"/>
    </source>
</evidence>
<proteinExistence type="predicted"/>
<dbReference type="PANTHER" id="PTHR11070">
    <property type="entry name" value="UVRD / RECB / PCRA DNA HELICASE FAMILY MEMBER"/>
    <property type="match status" value="1"/>
</dbReference>
<dbReference type="SUPFAM" id="SSF52540">
    <property type="entry name" value="P-loop containing nucleoside triphosphate hydrolases"/>
    <property type="match status" value="1"/>
</dbReference>
<dbReference type="RefSeq" id="WP_058440887.1">
    <property type="nucleotide sequence ID" value="NZ_CAAAHU010000010.1"/>
</dbReference>
<reference evidence="2 3" key="1">
    <citation type="submission" date="2015-11" db="EMBL/GenBank/DDBJ databases">
        <title>Genomic analysis of 38 Legionella species identifies large and diverse effector repertoires.</title>
        <authorList>
            <person name="Burstein D."/>
            <person name="Amaro F."/>
            <person name="Zusman T."/>
            <person name="Lifshitz Z."/>
            <person name="Cohen O."/>
            <person name="Gilbert J.A."/>
            <person name="Pupko T."/>
            <person name="Shuman H.A."/>
            <person name="Segal G."/>
        </authorList>
    </citation>
    <scope>NUCLEOTIDE SEQUENCE [LARGE SCALE GENOMIC DNA]</scope>
    <source>
        <strain evidence="2 3">ATCC 43878</strain>
    </source>
</reference>
<sequence>MSKVYFWHGLIGDVSQFAPYQDTINKLLRGDYQAADMEKLHAHRIYSARINHSDRLLFTTIKRGGKSYLLLLDVVLNHDYYKSRFLKPSVLKNYLDTNTGVFEHQVIDKDSFAKSIEEILPEETTEAIEIDYTSLEYYNQMYIELSDQQKAIQRTRLPAVVSGPPGSGKSCVAFSLLTQVAGQTIDNLKAPILYITQSLDLKKSLETMWNESPLAAEFPAGAVQFCTYQELLAQVAPETRTQKMVSELDFQNWIKKYIKKYKSIYKAGKAEMPVSEAFLAQHERIYRELRILAAYQPEKYLNLGEKQSLFFDQQERAWLLAMKKAYADFLAAQNSVDPSLYQPEVKPGYSFIVVDESQDLSHQQLKVLRDLAINCQICCCMDSHQSLSDPESKRPYLFTLLGEGEQKVEHLELTKTYRCPAKVVALANRVIEIKNSLTGGIADKNEFLSIDSVSEETGEGDVRWINEASEQDIQTLRQAAKSTGFAVITLPEFKKDASKLFQTPLVFTAEEIKGLEYHTIVAYRILETDTFRKANDILQQTSDSDLPVRKHRTKDSRGDAQFGPHFNKLFTSFTRAKNTLIVYQEPQEKSQKHKLQRLSDLLEQVISKTVNQQIAVTQTSEQDWEKEAQRQVKQGNLDLAKRIHEEKLSKQEIEPDPVASQLKNEKERENTSIKKVVTSNSIKENNQPETSLAKKTKNDSKRKDYVEKLLDRVSPTNLVNLFNSGSVETYLYDDLMNDGSCLFLKFISDSTYIEVLYSVLRAPQLAKRLSTIPLGRIYPKTKCSLLYSLISSPTGLLILEELLKNNRNLAKTISGADLGRPMIGGQYENVSVFYLLSCSQEGRAILIQLLKMNPALAQTISAADLGRSLITQAGIPQNTSALYILAITEEGRAILMYLLQNNPGLAQTISGADLGRPHMEISALYCLTVTKDGQRILLRLLKDNPTLAKTISGADLVRARTDKGGSEENTSALYFLAADIPEGHMILLAFLQQNPTLVETISRADLVRARTAKAGEAENTSPLYYLAATPKGRAILLHMLQRNSTLAETMVTVDLGQKSTKKDDTSVFCNLAGSLDGQFILEYLIKKNPKIISNLPIEFLTGSLYANKTVLDALLATPKGKTIVQLIHKENPGLLTQHPFFVSYTDTLAQLLPSEENSAPTQTESKIPLNWSIFASTETQSTETYRKDEATNQTTINFN</sequence>
<dbReference type="PANTHER" id="PTHR11070:SF30">
    <property type="entry name" value="F-BOX DNA HELICASE 1"/>
    <property type="match status" value="1"/>
</dbReference>
<feature type="compositionally biased region" description="Basic and acidic residues" evidence="1">
    <location>
        <begin position="663"/>
        <end position="672"/>
    </location>
</feature>
<dbReference type="GO" id="GO:0031297">
    <property type="term" value="P:replication fork processing"/>
    <property type="evidence" value="ECO:0007669"/>
    <property type="project" value="TreeGrafter"/>
</dbReference>
<dbReference type="GO" id="GO:0000724">
    <property type="term" value="P:double-strand break repair via homologous recombination"/>
    <property type="evidence" value="ECO:0007669"/>
    <property type="project" value="TreeGrafter"/>
</dbReference>
<name>A0A0W0SSN9_9GAMM</name>
<dbReference type="STRING" id="29422.Lbru_0786"/>
<keyword evidence="2" id="KW-0378">Hydrolase</keyword>
<evidence type="ECO:0000313" key="2">
    <source>
        <dbReference type="EMBL" id="KTC86292.1"/>
    </source>
</evidence>
<dbReference type="Proteomes" id="UP000054742">
    <property type="component" value="Unassembled WGS sequence"/>
</dbReference>
<keyword evidence="3" id="KW-1185">Reference proteome</keyword>
<comment type="caution">
    <text evidence="2">The sequence shown here is derived from an EMBL/GenBank/DDBJ whole genome shotgun (WGS) entry which is preliminary data.</text>
</comment>
<feature type="region of interest" description="Disordered" evidence="1">
    <location>
        <begin position="648"/>
        <end position="698"/>
    </location>
</feature>
<keyword evidence="2" id="KW-0547">Nucleotide-binding</keyword>